<keyword evidence="12 13" id="KW-0998">Cell outer membrane</keyword>
<evidence type="ECO:0000256" key="15">
    <source>
        <dbReference type="SAM" id="MobiDB-lite"/>
    </source>
</evidence>
<keyword evidence="20" id="KW-1185">Reference proteome</keyword>
<dbReference type="FunFam" id="2.40.170.20:FF:000005">
    <property type="entry name" value="TonB-dependent siderophore receptor"/>
    <property type="match status" value="1"/>
</dbReference>
<dbReference type="Pfam" id="PF00593">
    <property type="entry name" value="TonB_dep_Rec_b-barrel"/>
    <property type="match status" value="1"/>
</dbReference>
<keyword evidence="4 13" id="KW-1134">Transmembrane beta strand</keyword>
<proteinExistence type="inferred from homology"/>
<evidence type="ECO:0000256" key="8">
    <source>
        <dbReference type="ARBA" id="ARBA00023004"/>
    </source>
</evidence>
<accession>A0A9E9CA79</accession>
<dbReference type="AlphaFoldDB" id="A0A9E9CA79"/>
<keyword evidence="9" id="KW-0406">Ion transport</keyword>
<feature type="domain" description="TonB-dependent receptor plug" evidence="17">
    <location>
        <begin position="221"/>
        <end position="314"/>
    </location>
</feature>
<dbReference type="InterPro" id="IPR039426">
    <property type="entry name" value="TonB-dep_rcpt-like"/>
</dbReference>
<keyword evidence="19" id="KW-0675">Receptor</keyword>
<dbReference type="Proteomes" id="UP001163152">
    <property type="component" value="Chromosome"/>
</dbReference>
<dbReference type="InterPro" id="IPR021731">
    <property type="entry name" value="AMIN_dom"/>
</dbReference>
<evidence type="ECO:0000256" key="6">
    <source>
        <dbReference type="ARBA" id="ARBA00022692"/>
    </source>
</evidence>
<organism evidence="19 20">
    <name type="scientific">Thermocoleostomius sinensis A174</name>
    <dbReference type="NCBI Taxonomy" id="2016057"/>
    <lineage>
        <taxon>Bacteria</taxon>
        <taxon>Bacillati</taxon>
        <taxon>Cyanobacteriota</taxon>
        <taxon>Cyanophyceae</taxon>
        <taxon>Oculatellales</taxon>
        <taxon>Oculatellaceae</taxon>
        <taxon>Thermocoleostomius</taxon>
    </lineage>
</organism>
<keyword evidence="8" id="KW-0408">Iron</keyword>
<evidence type="ECO:0000313" key="20">
    <source>
        <dbReference type="Proteomes" id="UP001163152"/>
    </source>
</evidence>
<dbReference type="KEGG" id="tsin:OXH18_11175"/>
<evidence type="ECO:0000313" key="19">
    <source>
        <dbReference type="EMBL" id="WAL62523.1"/>
    </source>
</evidence>
<dbReference type="Pfam" id="PF07715">
    <property type="entry name" value="Plug"/>
    <property type="match status" value="1"/>
</dbReference>
<dbReference type="CDD" id="cd01347">
    <property type="entry name" value="ligand_gated_channel"/>
    <property type="match status" value="1"/>
</dbReference>
<evidence type="ECO:0000256" key="14">
    <source>
        <dbReference type="RuleBase" id="RU003357"/>
    </source>
</evidence>
<dbReference type="RefSeq" id="WP_268612863.1">
    <property type="nucleotide sequence ID" value="NZ_CP113797.1"/>
</dbReference>
<sequence>MGKTTKLLMGLWIAGLVVPIAVPVWAGETSSGDGSSTRSTASELQQTVAPEKLPSGAIPRLQEREPDASTVEEWLAQSTVQITGIQLNPIGDSLEIVLETTGELAAVTTSIVGNALIADIPNVVLALPEGDSFQAANPTEAIALITVSPRGDGVRVAITGTEAPPLAQVNASSQTIVLSITPGTTTASTAEEAIQIIATGEQDEGYNPSTASTGTRIEAPLRDVPLTLQVIPRQVIEDRQIVRLTELADNVPGVEPYSGYGGLPSNDYYIRGFNTGESFRNGFRDFTFISPRDPANVERVEFLRGPASVLYGGGFNLSGAVNTVTERPLAEPRYEVDGTIGNYGFYRSTVDLTGPLTQDDFLLYRLNFAYTNADSFRDFNESQSVFVAPVLTWNIGPRTTLITEFEYQNYDYVFDRGFPPGEVFLSLPRDRFLFEPDLNRAQFDSYYFGYNFEHEFNDQWRIRQGFGGLVVQGNTEAAVLTNFSPPFVDADGRTLQREAQRTDELQENFSVQTEVIGEFNTGSINHNLLFGVEYARYKFAYDFFSASLGSIDIVDSEYGDEPGEYSPSFFEEYGTRNVGIYLQDLVYLTPNLIVLAGGRLDFNNTFYRDTLNNSTFSEGSETAFSPRLGLVYQPGEDTSLYFNWANAFTPTIFGGRTRTGEAFEPERGEQFEIGVRQEFFGDRLAANLALYHLARRNVATPDPQDPNFSIQTGAQTSRGIELDVTGEILPGWNVIATYAYTDAFVSEDNDIPEGDRLAGIPRNTASLWTTYEIQGGDLQGLGFGLGLVYVDEREAQLPNTDVQLNSYFRTDARLFYRRNNWQAAVNIKNLFDVEYYNTQGFFITPQAPFTVLANISVQF</sequence>
<evidence type="ECO:0000256" key="12">
    <source>
        <dbReference type="ARBA" id="ARBA00023237"/>
    </source>
</evidence>
<dbReference type="InterPro" id="IPR037066">
    <property type="entry name" value="Plug_dom_sf"/>
</dbReference>
<dbReference type="GO" id="GO:0015891">
    <property type="term" value="P:siderophore transport"/>
    <property type="evidence" value="ECO:0007669"/>
    <property type="project" value="InterPro"/>
</dbReference>
<evidence type="ECO:0000256" key="1">
    <source>
        <dbReference type="ARBA" id="ARBA00004571"/>
    </source>
</evidence>
<dbReference type="Pfam" id="PF11741">
    <property type="entry name" value="AMIN"/>
    <property type="match status" value="1"/>
</dbReference>
<dbReference type="InterPro" id="IPR000531">
    <property type="entry name" value="Beta-barrel_TonB"/>
</dbReference>
<comment type="subcellular location">
    <subcellularLocation>
        <location evidence="1 13">Cell outer membrane</location>
        <topology evidence="1 13">Multi-pass membrane protein</topology>
    </subcellularLocation>
</comment>
<evidence type="ECO:0000259" key="18">
    <source>
        <dbReference type="Pfam" id="PF11741"/>
    </source>
</evidence>
<evidence type="ECO:0000256" key="13">
    <source>
        <dbReference type="PROSITE-ProRule" id="PRU01360"/>
    </source>
</evidence>
<evidence type="ECO:0000256" key="9">
    <source>
        <dbReference type="ARBA" id="ARBA00023065"/>
    </source>
</evidence>
<dbReference type="GO" id="GO:0015344">
    <property type="term" value="F:siderophore uptake transmembrane transporter activity"/>
    <property type="evidence" value="ECO:0007669"/>
    <property type="project" value="TreeGrafter"/>
</dbReference>
<keyword evidence="11 13" id="KW-0472">Membrane</keyword>
<reference evidence="19" key="1">
    <citation type="submission" date="2022-12" db="EMBL/GenBank/DDBJ databases">
        <title>Polyphasic identification of a Novel Hot-Spring Cyanobacterium Ocullathermofonsia sinensis gen nov. sp. nov. and Genomic Insights on its Adaptations to the Thermal Habitat.</title>
        <authorList>
            <person name="Daroch M."/>
            <person name="Tang J."/>
            <person name="Jiang Y."/>
        </authorList>
    </citation>
    <scope>NUCLEOTIDE SEQUENCE</scope>
    <source>
        <strain evidence="19">PKUAC-SCTA174</strain>
    </source>
</reference>
<evidence type="ECO:0000256" key="4">
    <source>
        <dbReference type="ARBA" id="ARBA00022452"/>
    </source>
</evidence>
<evidence type="ECO:0000256" key="7">
    <source>
        <dbReference type="ARBA" id="ARBA00022729"/>
    </source>
</evidence>
<dbReference type="GO" id="GO:0038023">
    <property type="term" value="F:signaling receptor activity"/>
    <property type="evidence" value="ECO:0007669"/>
    <property type="project" value="InterPro"/>
</dbReference>
<evidence type="ECO:0000259" key="17">
    <source>
        <dbReference type="Pfam" id="PF07715"/>
    </source>
</evidence>
<keyword evidence="3 13" id="KW-0813">Transport</keyword>
<dbReference type="Gene3D" id="2.170.130.10">
    <property type="entry name" value="TonB-dependent receptor, plug domain"/>
    <property type="match status" value="1"/>
</dbReference>
<keyword evidence="6 13" id="KW-0812">Transmembrane</keyword>
<dbReference type="EMBL" id="CP113797">
    <property type="protein sequence ID" value="WAL62523.1"/>
    <property type="molecule type" value="Genomic_DNA"/>
</dbReference>
<dbReference type="NCBIfam" id="TIGR01783">
    <property type="entry name" value="TonB-siderophor"/>
    <property type="match status" value="1"/>
</dbReference>
<dbReference type="PANTHER" id="PTHR32552">
    <property type="entry name" value="FERRICHROME IRON RECEPTOR-RELATED"/>
    <property type="match status" value="1"/>
</dbReference>
<feature type="domain" description="AMIN" evidence="18">
    <location>
        <begin position="85"/>
        <end position="175"/>
    </location>
</feature>
<dbReference type="PROSITE" id="PS52016">
    <property type="entry name" value="TONB_DEPENDENT_REC_3"/>
    <property type="match status" value="1"/>
</dbReference>
<feature type="region of interest" description="Disordered" evidence="15">
    <location>
        <begin position="28"/>
        <end position="53"/>
    </location>
</feature>
<feature type="compositionally biased region" description="Low complexity" evidence="15">
    <location>
        <begin position="28"/>
        <end position="42"/>
    </location>
</feature>
<evidence type="ECO:0000256" key="10">
    <source>
        <dbReference type="ARBA" id="ARBA00023077"/>
    </source>
</evidence>
<evidence type="ECO:0000256" key="3">
    <source>
        <dbReference type="ARBA" id="ARBA00022448"/>
    </source>
</evidence>
<dbReference type="InterPro" id="IPR012910">
    <property type="entry name" value="Plug_dom"/>
</dbReference>
<dbReference type="Gene3D" id="2.40.170.20">
    <property type="entry name" value="TonB-dependent receptor, beta-barrel domain"/>
    <property type="match status" value="1"/>
</dbReference>
<evidence type="ECO:0000256" key="5">
    <source>
        <dbReference type="ARBA" id="ARBA00022496"/>
    </source>
</evidence>
<keyword evidence="7" id="KW-0732">Signal</keyword>
<evidence type="ECO:0000256" key="11">
    <source>
        <dbReference type="ARBA" id="ARBA00023136"/>
    </source>
</evidence>
<dbReference type="SUPFAM" id="SSF56935">
    <property type="entry name" value="Porins"/>
    <property type="match status" value="1"/>
</dbReference>
<keyword evidence="10 14" id="KW-0798">TonB box</keyword>
<evidence type="ECO:0000256" key="2">
    <source>
        <dbReference type="ARBA" id="ARBA00009810"/>
    </source>
</evidence>
<evidence type="ECO:0000259" key="16">
    <source>
        <dbReference type="Pfam" id="PF00593"/>
    </source>
</evidence>
<gene>
    <name evidence="19" type="ORF">OXH18_11175</name>
</gene>
<dbReference type="InterPro" id="IPR036942">
    <property type="entry name" value="Beta-barrel_TonB_sf"/>
</dbReference>
<dbReference type="InterPro" id="IPR010105">
    <property type="entry name" value="TonB_sidphr_rcpt"/>
</dbReference>
<protein>
    <submittedName>
        <fullName evidence="19">TonB-dependent siderophore receptor</fullName>
    </submittedName>
</protein>
<dbReference type="GO" id="GO:0009279">
    <property type="term" value="C:cell outer membrane"/>
    <property type="evidence" value="ECO:0007669"/>
    <property type="project" value="UniProtKB-SubCell"/>
</dbReference>
<name>A0A9E9CA79_9CYAN</name>
<dbReference type="PANTHER" id="PTHR32552:SF68">
    <property type="entry name" value="FERRICHROME OUTER MEMBRANE TRANSPORTER_PHAGE RECEPTOR"/>
    <property type="match status" value="1"/>
</dbReference>
<feature type="domain" description="TonB-dependent receptor-like beta-barrel" evidence="16">
    <location>
        <begin position="392"/>
        <end position="830"/>
    </location>
</feature>
<keyword evidence="5" id="KW-0410">Iron transport</keyword>
<comment type="similarity">
    <text evidence="2 13 14">Belongs to the TonB-dependent receptor family.</text>
</comment>